<dbReference type="PANTHER" id="PTHR30589">
    <property type="entry name" value="PROLIPOPROTEIN DIACYLGLYCERYL TRANSFERASE"/>
    <property type="match status" value="1"/>
</dbReference>
<comment type="function">
    <text evidence="7">Catalyzes the transfer of the diacylglyceryl group from phosphatidylglycerol to the sulfhydryl group of the N-terminal cysteine of a prolipoprotein, the first step in the formation of mature lipoproteins.</text>
</comment>
<keyword evidence="2 7" id="KW-1003">Cell membrane</keyword>
<comment type="similarity">
    <text evidence="1 7">Belongs to the Lgt family.</text>
</comment>
<reference evidence="9" key="1">
    <citation type="journal article" date="2019" name="Int. J. Syst. Evol. Microbiol.">
        <title>The Global Catalogue of Microorganisms (GCM) 10K type strain sequencing project: providing services to taxonomists for standard genome sequencing and annotation.</title>
        <authorList>
            <consortium name="The Broad Institute Genomics Platform"/>
            <consortium name="The Broad Institute Genome Sequencing Center for Infectious Disease"/>
            <person name="Wu L."/>
            <person name="Ma J."/>
        </authorList>
    </citation>
    <scope>NUCLEOTIDE SEQUENCE [LARGE SCALE GENOMIC DNA]</scope>
    <source>
        <strain evidence="9">JCM 16240</strain>
    </source>
</reference>
<dbReference type="PROSITE" id="PS01311">
    <property type="entry name" value="LGT"/>
    <property type="match status" value="1"/>
</dbReference>
<dbReference type="EC" id="2.5.1.145" evidence="7"/>
<evidence type="ECO:0000256" key="1">
    <source>
        <dbReference type="ARBA" id="ARBA00007150"/>
    </source>
</evidence>
<keyword evidence="4 7" id="KW-0812">Transmembrane</keyword>
<gene>
    <name evidence="7 8" type="primary">lgt</name>
    <name evidence="8" type="ORF">GCM10009125_13270</name>
</gene>
<dbReference type="HAMAP" id="MF_01147">
    <property type="entry name" value="Lgt"/>
    <property type="match status" value="1"/>
</dbReference>
<keyword evidence="5 7" id="KW-1133">Transmembrane helix</keyword>
<evidence type="ECO:0000313" key="8">
    <source>
        <dbReference type="EMBL" id="GAA0225696.1"/>
    </source>
</evidence>
<name>A0ABP3D804_9BURK</name>
<evidence type="ECO:0000256" key="2">
    <source>
        <dbReference type="ARBA" id="ARBA00022475"/>
    </source>
</evidence>
<accession>A0ABP3D804</accession>
<dbReference type="PANTHER" id="PTHR30589:SF0">
    <property type="entry name" value="PHOSPHATIDYLGLYCEROL--PROLIPOPROTEIN DIACYLGLYCERYL TRANSFERASE"/>
    <property type="match status" value="1"/>
</dbReference>
<evidence type="ECO:0000313" key="9">
    <source>
        <dbReference type="Proteomes" id="UP001501176"/>
    </source>
</evidence>
<evidence type="ECO:0000256" key="3">
    <source>
        <dbReference type="ARBA" id="ARBA00022679"/>
    </source>
</evidence>
<evidence type="ECO:0000256" key="5">
    <source>
        <dbReference type="ARBA" id="ARBA00022989"/>
    </source>
</evidence>
<comment type="caution">
    <text evidence="8">The sequence shown here is derived from an EMBL/GenBank/DDBJ whole genome shotgun (WGS) entry which is preliminary data.</text>
</comment>
<organism evidence="8 9">
    <name type="scientific">Castellaniella daejeonensis</name>
    <dbReference type="NCBI Taxonomy" id="659013"/>
    <lineage>
        <taxon>Bacteria</taxon>
        <taxon>Pseudomonadati</taxon>
        <taxon>Pseudomonadota</taxon>
        <taxon>Betaproteobacteria</taxon>
        <taxon>Burkholderiales</taxon>
        <taxon>Alcaligenaceae</taxon>
        <taxon>Castellaniella</taxon>
    </lineage>
</organism>
<dbReference type="EMBL" id="BAAAFN010000010">
    <property type="protein sequence ID" value="GAA0225696.1"/>
    <property type="molecule type" value="Genomic_DNA"/>
</dbReference>
<evidence type="ECO:0000256" key="6">
    <source>
        <dbReference type="ARBA" id="ARBA00023136"/>
    </source>
</evidence>
<dbReference type="GO" id="GO:0016740">
    <property type="term" value="F:transferase activity"/>
    <property type="evidence" value="ECO:0007669"/>
    <property type="project" value="UniProtKB-KW"/>
</dbReference>
<feature type="transmembrane region" description="Helical" evidence="7">
    <location>
        <begin position="184"/>
        <end position="202"/>
    </location>
</feature>
<feature type="transmembrane region" description="Helical" evidence="7">
    <location>
        <begin position="26"/>
        <end position="44"/>
    </location>
</feature>
<dbReference type="NCBIfam" id="TIGR00544">
    <property type="entry name" value="lgt"/>
    <property type="match status" value="1"/>
</dbReference>
<feature type="transmembrane region" description="Helical" evidence="7">
    <location>
        <begin position="209"/>
        <end position="226"/>
    </location>
</feature>
<dbReference type="InterPro" id="IPR001640">
    <property type="entry name" value="Lgt"/>
</dbReference>
<comment type="catalytic activity">
    <reaction evidence="7">
        <text>L-cysteinyl-[prolipoprotein] + a 1,2-diacyl-sn-glycero-3-phospho-(1'-sn-glycerol) = an S-1,2-diacyl-sn-glyceryl-L-cysteinyl-[prolipoprotein] + sn-glycerol 1-phosphate + H(+)</text>
        <dbReference type="Rhea" id="RHEA:56712"/>
        <dbReference type="Rhea" id="RHEA-COMP:14679"/>
        <dbReference type="Rhea" id="RHEA-COMP:14680"/>
        <dbReference type="ChEBI" id="CHEBI:15378"/>
        <dbReference type="ChEBI" id="CHEBI:29950"/>
        <dbReference type="ChEBI" id="CHEBI:57685"/>
        <dbReference type="ChEBI" id="CHEBI:64716"/>
        <dbReference type="ChEBI" id="CHEBI:140658"/>
        <dbReference type="EC" id="2.5.1.145"/>
    </reaction>
</comment>
<feature type="transmembrane region" description="Helical" evidence="7">
    <location>
        <begin position="65"/>
        <end position="85"/>
    </location>
</feature>
<dbReference type="Pfam" id="PF01790">
    <property type="entry name" value="LGT"/>
    <property type="match status" value="1"/>
</dbReference>
<keyword evidence="6 7" id="KW-0472">Membrane</keyword>
<feature type="binding site" evidence="7">
    <location>
        <position position="148"/>
    </location>
    <ligand>
        <name>a 1,2-diacyl-sn-glycero-3-phospho-(1'-sn-glycerol)</name>
        <dbReference type="ChEBI" id="CHEBI:64716"/>
    </ligand>
</feature>
<feature type="transmembrane region" description="Helical" evidence="7">
    <location>
        <begin position="129"/>
        <end position="149"/>
    </location>
</feature>
<sequence length="274" mass="30364">MSPYPAASMPYPHIDPIALQLGPIAIHWYGLMYLAGFGLAWLLGRWRIQHHPSPASLTLRDLEDIIFYGVLGVVLGGRLGYVLFYKLDDYLAHPLSIFQVWQGGMSFHGGLIGVTLAMLLFARKRGQPLLAIGDFIAPLIPLGLAAGRLGNFINGELWGRPTDLPWGMVFPGAHDGMPRHPSQLYEMGFEGFALFALVWWFARKPRPMGQVSAVFLMGYGLFRFLVEFTREPDDFLGLLAGGLSMGQILSLPMILIGLALFIWAARRSSPVPTR</sequence>
<keyword evidence="3 7" id="KW-0808">Transferase</keyword>
<proteinExistence type="inferred from homology"/>
<protein>
    <recommendedName>
        <fullName evidence="7">Phosphatidylglycerol--prolipoprotein diacylglyceryl transferase</fullName>
        <ecNumber evidence="7">2.5.1.145</ecNumber>
    </recommendedName>
</protein>
<feature type="transmembrane region" description="Helical" evidence="7">
    <location>
        <begin position="238"/>
        <end position="265"/>
    </location>
</feature>
<feature type="transmembrane region" description="Helical" evidence="7">
    <location>
        <begin position="105"/>
        <end position="122"/>
    </location>
</feature>
<evidence type="ECO:0000256" key="7">
    <source>
        <dbReference type="HAMAP-Rule" id="MF_01147"/>
    </source>
</evidence>
<evidence type="ECO:0000256" key="4">
    <source>
        <dbReference type="ARBA" id="ARBA00022692"/>
    </source>
</evidence>
<dbReference type="Proteomes" id="UP001501176">
    <property type="component" value="Unassembled WGS sequence"/>
</dbReference>
<comment type="subcellular location">
    <subcellularLocation>
        <location evidence="7">Cell membrane</location>
        <topology evidence="7">Multi-pass membrane protein</topology>
    </subcellularLocation>
</comment>
<comment type="pathway">
    <text evidence="7">Protein modification; lipoprotein biosynthesis (diacylglyceryl transfer).</text>
</comment>
<keyword evidence="9" id="KW-1185">Reference proteome</keyword>